<dbReference type="EMBL" id="BSSD01000001">
    <property type="protein sequence ID" value="GLW90324.1"/>
    <property type="molecule type" value="Genomic_DNA"/>
</dbReference>
<gene>
    <name evidence="2" type="ORF">Aglo03_11400</name>
</gene>
<dbReference type="Proteomes" id="UP001165042">
    <property type="component" value="Unassembled WGS sequence"/>
</dbReference>
<dbReference type="SUPFAM" id="SSF103032">
    <property type="entry name" value="Hypothetical protein YwqG"/>
    <property type="match status" value="1"/>
</dbReference>
<dbReference type="Gene3D" id="2.30.320.10">
    <property type="entry name" value="YwqG-like"/>
    <property type="match status" value="1"/>
</dbReference>
<organism evidence="2 3">
    <name type="scientific">Actinokineospora globicatena</name>
    <dbReference type="NCBI Taxonomy" id="103729"/>
    <lineage>
        <taxon>Bacteria</taxon>
        <taxon>Bacillati</taxon>
        <taxon>Actinomycetota</taxon>
        <taxon>Actinomycetes</taxon>
        <taxon>Pseudonocardiales</taxon>
        <taxon>Pseudonocardiaceae</taxon>
        <taxon>Actinokineospora</taxon>
    </lineage>
</organism>
<evidence type="ECO:0000313" key="2">
    <source>
        <dbReference type="EMBL" id="GLW90324.1"/>
    </source>
</evidence>
<reference evidence="2" key="1">
    <citation type="submission" date="2023-02" db="EMBL/GenBank/DDBJ databases">
        <title>Actinokineospora globicatena NBRC 15670.</title>
        <authorList>
            <person name="Ichikawa N."/>
            <person name="Sato H."/>
            <person name="Tonouchi N."/>
        </authorList>
    </citation>
    <scope>NUCLEOTIDE SEQUENCE</scope>
    <source>
        <strain evidence="2">NBRC 15670</strain>
    </source>
</reference>
<proteinExistence type="predicted"/>
<feature type="region of interest" description="Disordered" evidence="1">
    <location>
        <begin position="14"/>
        <end position="35"/>
    </location>
</feature>
<sequence>MSTPLVPGIEAHARTATRLHPRAGEPTSADSHIGGPMRWPVDEPWPYCVDTLEDGSLGQALLGAAQFYRRDFPMLPFPAGRDLLQVFWCPVVDDGHHNHDYEPMAIRLVWRDSTALNGPDLDQPEPVLLDEEAVPDHACALRPCQVTEYPHSYDARELGFEPGDDWPELADGSKIGGWIPWWQTGPTTFPCPDCGVDSVLLLSLHTREGSDGCTCETDETGVGWQFGRDGALNILVCPTDVEHRPTPWID</sequence>
<protein>
    <recommendedName>
        <fullName evidence="4">DUF1963 domain-containing protein</fullName>
    </recommendedName>
</protein>
<dbReference type="RefSeq" id="WP_285608225.1">
    <property type="nucleotide sequence ID" value="NZ_BSSD01000001.1"/>
</dbReference>
<name>A0A9W6QKU0_9PSEU</name>
<comment type="caution">
    <text evidence="2">The sequence shown here is derived from an EMBL/GenBank/DDBJ whole genome shotgun (WGS) entry which is preliminary data.</text>
</comment>
<evidence type="ECO:0008006" key="4">
    <source>
        <dbReference type="Google" id="ProtNLM"/>
    </source>
</evidence>
<evidence type="ECO:0000256" key="1">
    <source>
        <dbReference type="SAM" id="MobiDB-lite"/>
    </source>
</evidence>
<dbReference type="InterPro" id="IPR035948">
    <property type="entry name" value="YwqG-like_sf"/>
</dbReference>
<dbReference type="AlphaFoldDB" id="A0A9W6QKU0"/>
<accession>A0A9W6QKU0</accession>
<evidence type="ECO:0000313" key="3">
    <source>
        <dbReference type="Proteomes" id="UP001165042"/>
    </source>
</evidence>
<keyword evidence="3" id="KW-1185">Reference proteome</keyword>